<comment type="caution">
    <text evidence="9">The sequence shown here is derived from an EMBL/GenBank/DDBJ whole genome shotgun (WGS) entry which is preliminary data.</text>
</comment>
<dbReference type="GO" id="GO:0052689">
    <property type="term" value="F:carboxylic ester hydrolase activity"/>
    <property type="evidence" value="ECO:0007669"/>
    <property type="project" value="UniProtKB-KW"/>
</dbReference>
<evidence type="ECO:0000256" key="5">
    <source>
        <dbReference type="ARBA" id="ARBA00022801"/>
    </source>
</evidence>
<dbReference type="InterPro" id="IPR029058">
    <property type="entry name" value="AB_hydrolase_fold"/>
</dbReference>
<gene>
    <name evidence="9" type="ORF">GTK09_23200</name>
</gene>
<evidence type="ECO:0000313" key="10">
    <source>
        <dbReference type="Proteomes" id="UP000469011"/>
    </source>
</evidence>
<keyword evidence="5 9" id="KW-0378">Hydrolase</keyword>
<dbReference type="PANTHER" id="PTHR33938">
    <property type="entry name" value="FERULOYL ESTERASE B-RELATED"/>
    <property type="match status" value="1"/>
</dbReference>
<reference evidence="9 10" key="1">
    <citation type="submission" date="2020-01" db="EMBL/GenBank/DDBJ databases">
        <title>Jiella pacifica sp. nov.</title>
        <authorList>
            <person name="Xue Z."/>
            <person name="Zhu S."/>
            <person name="Chen J."/>
            <person name="Yang J."/>
        </authorList>
    </citation>
    <scope>NUCLEOTIDE SEQUENCE [LARGE SCALE GENOMIC DNA]</scope>
    <source>
        <strain evidence="9 10">40Bstr34</strain>
    </source>
</reference>
<evidence type="ECO:0000256" key="8">
    <source>
        <dbReference type="SAM" id="MobiDB-lite"/>
    </source>
</evidence>
<keyword evidence="6" id="KW-0106">Calcium</keyword>
<feature type="region of interest" description="Disordered" evidence="8">
    <location>
        <begin position="1"/>
        <end position="21"/>
    </location>
</feature>
<dbReference type="AlphaFoldDB" id="A0A6N9TCC5"/>
<dbReference type="EMBL" id="JAAAMG010000027">
    <property type="protein sequence ID" value="NDW07329.1"/>
    <property type="molecule type" value="Genomic_DNA"/>
</dbReference>
<keyword evidence="7" id="KW-1015">Disulfide bond</keyword>
<dbReference type="SUPFAM" id="SSF53474">
    <property type="entry name" value="alpha/beta-Hydrolases"/>
    <property type="match status" value="1"/>
</dbReference>
<dbReference type="GO" id="GO:0046872">
    <property type="term" value="F:metal ion binding"/>
    <property type="evidence" value="ECO:0007669"/>
    <property type="project" value="UniProtKB-KW"/>
</dbReference>
<evidence type="ECO:0000313" key="9">
    <source>
        <dbReference type="EMBL" id="NDW07329.1"/>
    </source>
</evidence>
<dbReference type="Pfam" id="PF07519">
    <property type="entry name" value="Tannase"/>
    <property type="match status" value="1"/>
</dbReference>
<feature type="compositionally biased region" description="Low complexity" evidence="8">
    <location>
        <begin position="1"/>
        <end position="13"/>
    </location>
</feature>
<sequence length="478" mass="50844">MTTASATATAALAQNEPPESEAAASDRCEALGNFGMDGAYVTSTRVVAATDDLPAYCEVRATALPAISIEARLPLTNWNGKFYQTGCGGWCGILGRADASGRFVNAMGPGLARGYATATSDSGHHGLSVVDADWADANPNAERDWGWRAIGETYRVGRNLIAEFYGKPGGDSIFQGCSTGGRLAHMASLRYPENYQGIISGAPAMNETALAGPTLAWMVKANTDADGQTILKPGKEALIGDEVMRQCDELDGEKDGLISDPRLCKPDVSTLLCGTDSDAKQCLTKAEIGVVTKWYQAPVNSKGDKLFPGGIPAGSEPFWGLWLTGSEDGTAPLNPQFAKSFVAYLAFDRDPGPEWDPVDFDLDKDPARMSRAAEMFNSDSPDIAKFRAAGGKMIVWHGWADAIVLPFQTVDWFEKLKGAAGGAEELAKTVKLFMIPGMDHCGILPGPGGIAMETIDPLGALEQWMETGKAPDSIMRDK</sequence>
<evidence type="ECO:0000256" key="1">
    <source>
        <dbReference type="ARBA" id="ARBA00006249"/>
    </source>
</evidence>
<dbReference type="InterPro" id="IPR011118">
    <property type="entry name" value="Tannase/feruloyl_esterase"/>
</dbReference>
<keyword evidence="2" id="KW-0719">Serine esterase</keyword>
<name>A0A6N9TCC5_9HYPH</name>
<keyword evidence="4" id="KW-0732">Signal</keyword>
<keyword evidence="3" id="KW-0479">Metal-binding</keyword>
<proteinExistence type="inferred from homology"/>
<evidence type="ECO:0000256" key="2">
    <source>
        <dbReference type="ARBA" id="ARBA00022487"/>
    </source>
</evidence>
<evidence type="ECO:0000256" key="3">
    <source>
        <dbReference type="ARBA" id="ARBA00022723"/>
    </source>
</evidence>
<protein>
    <submittedName>
        <fullName evidence="9">Tannase/feruloyl esterase family alpha/beta hydrolase</fullName>
    </submittedName>
</protein>
<evidence type="ECO:0000256" key="7">
    <source>
        <dbReference type="ARBA" id="ARBA00023157"/>
    </source>
</evidence>
<accession>A0A6N9TCC5</accession>
<dbReference type="Gene3D" id="3.40.50.1820">
    <property type="entry name" value="alpha/beta hydrolase"/>
    <property type="match status" value="1"/>
</dbReference>
<keyword evidence="10" id="KW-1185">Reference proteome</keyword>
<evidence type="ECO:0000256" key="6">
    <source>
        <dbReference type="ARBA" id="ARBA00022837"/>
    </source>
</evidence>
<evidence type="ECO:0000256" key="4">
    <source>
        <dbReference type="ARBA" id="ARBA00022729"/>
    </source>
</evidence>
<organism evidence="9 10">
    <name type="scientific">Jiella pacifica</name>
    <dbReference type="NCBI Taxonomy" id="2696469"/>
    <lineage>
        <taxon>Bacteria</taxon>
        <taxon>Pseudomonadati</taxon>
        <taxon>Pseudomonadota</taxon>
        <taxon>Alphaproteobacteria</taxon>
        <taxon>Hyphomicrobiales</taxon>
        <taxon>Aurantimonadaceae</taxon>
        <taxon>Jiella</taxon>
    </lineage>
</organism>
<comment type="similarity">
    <text evidence="1">Belongs to the tannase family.</text>
</comment>
<dbReference type="Proteomes" id="UP000469011">
    <property type="component" value="Unassembled WGS sequence"/>
</dbReference>
<dbReference type="PANTHER" id="PTHR33938:SF15">
    <property type="entry name" value="FERULOYL ESTERASE B-RELATED"/>
    <property type="match status" value="1"/>
</dbReference>